<dbReference type="EMBL" id="KU970720">
    <property type="protein sequence ID" value="ASN63314.1"/>
    <property type="molecule type" value="Genomic_DNA"/>
</dbReference>
<sequence length="148" mass="16680">MSDTAEKLDLDAAKEGVKSLYAEPKPKVLDPSAMDKSLLERMPQPTGWRMLILPYRGRETTDSGIYIPNKVLDDGQIQTVVGYVVKQGPLCYKDTEKFPDGPWCTEKQWVIFARYAGSRFRIDGGEVRILNDDEILATIDDPEDILSL</sequence>
<organism evidence="2">
    <name type="scientific">uncultured virus</name>
    <dbReference type="NCBI Taxonomy" id="340016"/>
    <lineage>
        <taxon>Viruses</taxon>
        <taxon>environmental samples</taxon>
    </lineage>
</organism>
<name>A0A221S348_9VIRU</name>
<dbReference type="InterPro" id="IPR037124">
    <property type="entry name" value="Chaperonin_GroES_sf"/>
</dbReference>
<reference evidence="2" key="1">
    <citation type="submission" date="2016-03" db="EMBL/GenBank/DDBJ databases">
        <title>Novel chaperonins are prevalent in the virioplankton and link to viral biology and ecology.</title>
        <authorList>
            <person name="Marine R.L."/>
            <person name="Nasko D.J."/>
            <person name="Polson S.W."/>
            <person name="Wommack K.E."/>
        </authorList>
    </citation>
    <scope>NUCLEOTIDE SEQUENCE</scope>
</reference>
<gene>
    <name evidence="2" type="primary">groES</name>
</gene>
<dbReference type="Pfam" id="PF00166">
    <property type="entry name" value="Cpn10"/>
    <property type="match status" value="1"/>
</dbReference>
<dbReference type="GO" id="GO:0005524">
    <property type="term" value="F:ATP binding"/>
    <property type="evidence" value="ECO:0007669"/>
    <property type="project" value="InterPro"/>
</dbReference>
<dbReference type="CDD" id="cd00320">
    <property type="entry name" value="cpn10"/>
    <property type="match status" value="1"/>
</dbReference>
<dbReference type="SUPFAM" id="SSF50129">
    <property type="entry name" value="GroES-like"/>
    <property type="match status" value="1"/>
</dbReference>
<dbReference type="GO" id="GO:0044183">
    <property type="term" value="F:protein folding chaperone"/>
    <property type="evidence" value="ECO:0007669"/>
    <property type="project" value="InterPro"/>
</dbReference>
<evidence type="ECO:0000256" key="1">
    <source>
        <dbReference type="ARBA" id="ARBA00023186"/>
    </source>
</evidence>
<proteinExistence type="predicted"/>
<dbReference type="Gene3D" id="2.30.33.40">
    <property type="entry name" value="GroES chaperonin"/>
    <property type="match status" value="1"/>
</dbReference>
<protein>
    <submittedName>
        <fullName evidence="2">Co-chaperonin GroES</fullName>
    </submittedName>
</protein>
<dbReference type="InterPro" id="IPR020818">
    <property type="entry name" value="Chaperonin_GroES"/>
</dbReference>
<accession>A0A221S348</accession>
<keyword evidence="1" id="KW-0143">Chaperone</keyword>
<evidence type="ECO:0000313" key="2">
    <source>
        <dbReference type="EMBL" id="ASN63314.1"/>
    </source>
</evidence>
<dbReference type="InterPro" id="IPR011032">
    <property type="entry name" value="GroES-like_sf"/>
</dbReference>